<feature type="transmembrane region" description="Helical" evidence="1">
    <location>
        <begin position="6"/>
        <end position="22"/>
    </location>
</feature>
<name>A0ABM7FR24_9STAP</name>
<feature type="transmembrane region" description="Helical" evidence="1">
    <location>
        <begin position="173"/>
        <end position="193"/>
    </location>
</feature>
<evidence type="ECO:0000313" key="2">
    <source>
        <dbReference type="EMBL" id="BBD93084.1"/>
    </source>
</evidence>
<reference evidence="2 3" key="1">
    <citation type="submission" date="2018-05" db="EMBL/GenBank/DDBJ databases">
        <title>Complete genome sequencing of three human clinical isolates of Staphylococcus caprae reveals virulence factors similar to those of S. epidermidis and S. capitis.</title>
        <authorList>
            <person name="Watanabe S."/>
            <person name="Cui L."/>
        </authorList>
    </citation>
    <scope>NUCLEOTIDE SEQUENCE [LARGE SCALE GENOMIC DNA]</scope>
    <source>
        <strain evidence="2 3">JMUB590</strain>
    </source>
</reference>
<feature type="transmembrane region" description="Helical" evidence="1">
    <location>
        <begin position="116"/>
        <end position="135"/>
    </location>
</feature>
<dbReference type="EMBL" id="AP018586">
    <property type="protein sequence ID" value="BBD93084.1"/>
    <property type="molecule type" value="Genomic_DNA"/>
</dbReference>
<accession>A0ABM7FR24</accession>
<evidence type="ECO:0000313" key="3">
    <source>
        <dbReference type="Proteomes" id="UP000274772"/>
    </source>
</evidence>
<sequence>MVFVVLIGLFILFYTIIFVSLLKTEGFAILPLCIDLLILISIIVFYYIGGYLKPKDLSNYLMFTMYGSYVYMYFAIKYFWIKPKVVEYVILKEHLNSDEDLEERELNLQTARVRSVYYFIISVMLFIITKLRMNIDLKDDAVSVNSTLMLIGIIIIVLWLIIDFYRKGRYGIFLFKTIVPLTVTIWIIITTLIL</sequence>
<feature type="transmembrane region" description="Helical" evidence="1">
    <location>
        <begin position="141"/>
        <end position="161"/>
    </location>
</feature>
<dbReference type="RefSeq" id="WP_002441714.1">
    <property type="nucleotide sequence ID" value="NZ_AP018585.1"/>
</dbReference>
<evidence type="ECO:0008006" key="4">
    <source>
        <dbReference type="Google" id="ProtNLM"/>
    </source>
</evidence>
<organism evidence="2 3">
    <name type="scientific">Staphylococcus caprae</name>
    <dbReference type="NCBI Taxonomy" id="29380"/>
    <lineage>
        <taxon>Bacteria</taxon>
        <taxon>Bacillati</taxon>
        <taxon>Bacillota</taxon>
        <taxon>Bacilli</taxon>
        <taxon>Bacillales</taxon>
        <taxon>Staphylococcaceae</taxon>
        <taxon>Staphylococcus</taxon>
    </lineage>
</organism>
<keyword evidence="1" id="KW-1133">Transmembrane helix</keyword>
<proteinExistence type="predicted"/>
<dbReference type="GeneID" id="58051767"/>
<protein>
    <recommendedName>
        <fullName evidence="4">DUF5080 family protein</fullName>
    </recommendedName>
</protein>
<dbReference type="InterPro" id="IPR031689">
    <property type="entry name" value="DUF5080"/>
</dbReference>
<gene>
    <name evidence="2" type="ORF">JMUB590_2029</name>
</gene>
<dbReference type="Proteomes" id="UP000274772">
    <property type="component" value="Chromosome"/>
</dbReference>
<keyword evidence="3" id="KW-1185">Reference proteome</keyword>
<keyword evidence="1" id="KW-0812">Transmembrane</keyword>
<evidence type="ECO:0000256" key="1">
    <source>
        <dbReference type="SAM" id="Phobius"/>
    </source>
</evidence>
<feature type="transmembrane region" description="Helical" evidence="1">
    <location>
        <begin position="60"/>
        <end position="80"/>
    </location>
</feature>
<dbReference type="Pfam" id="PF16883">
    <property type="entry name" value="DUF5080"/>
    <property type="match status" value="1"/>
</dbReference>
<keyword evidence="1" id="KW-0472">Membrane</keyword>
<feature type="transmembrane region" description="Helical" evidence="1">
    <location>
        <begin position="29"/>
        <end position="48"/>
    </location>
</feature>